<proteinExistence type="inferred from homology"/>
<reference evidence="5" key="1">
    <citation type="submission" date="2017-09" db="EMBL/GenBank/DDBJ databases">
        <title>Depth-based differentiation of microbial function through sediment-hosted aquifers and enrichment of novel symbionts in the deep terrestrial subsurface.</title>
        <authorList>
            <person name="Probst A.J."/>
            <person name="Ladd B."/>
            <person name="Jarett J.K."/>
            <person name="Geller-Mcgrath D.E."/>
            <person name="Sieber C.M.K."/>
            <person name="Emerson J.B."/>
            <person name="Anantharaman K."/>
            <person name="Thomas B.C."/>
            <person name="Malmstrom R."/>
            <person name="Stieglmeier M."/>
            <person name="Klingl A."/>
            <person name="Woyke T."/>
            <person name="Ryan C.M."/>
            <person name="Banfield J.F."/>
        </authorList>
    </citation>
    <scope>NUCLEOTIDE SEQUENCE [LARGE SCALE GENOMIC DNA]</scope>
</reference>
<feature type="domain" description="Calcineurin-like phosphoesterase" evidence="3">
    <location>
        <begin position="1"/>
        <end position="155"/>
    </location>
</feature>
<dbReference type="InterPro" id="IPR029052">
    <property type="entry name" value="Metallo-depent_PP-like"/>
</dbReference>
<dbReference type="GO" id="GO:0016787">
    <property type="term" value="F:hydrolase activity"/>
    <property type="evidence" value="ECO:0007669"/>
    <property type="project" value="UniProtKB-UniRule"/>
</dbReference>
<dbReference type="Pfam" id="PF12850">
    <property type="entry name" value="Metallophos_2"/>
    <property type="match status" value="1"/>
</dbReference>
<comment type="cofactor">
    <cofactor evidence="2">
        <name>a divalent metal cation</name>
        <dbReference type="ChEBI" id="CHEBI:60240"/>
    </cofactor>
</comment>
<dbReference type="AlphaFoldDB" id="A0A2H0W4T4"/>
<dbReference type="EMBL" id="PEZY01000005">
    <property type="protein sequence ID" value="PIS06365.1"/>
    <property type="molecule type" value="Genomic_DNA"/>
</dbReference>
<accession>A0A2H0W4T4</accession>
<dbReference type="InterPro" id="IPR053193">
    <property type="entry name" value="MetalloPDE_YfcE-like"/>
</dbReference>
<evidence type="ECO:0000256" key="1">
    <source>
        <dbReference type="ARBA" id="ARBA00008950"/>
    </source>
</evidence>
<keyword evidence="2" id="KW-0479">Metal-binding</keyword>
<comment type="caution">
    <text evidence="4">The sequence shown here is derived from an EMBL/GenBank/DDBJ whole genome shotgun (WGS) entry which is preliminary data.</text>
</comment>
<dbReference type="InterPro" id="IPR024654">
    <property type="entry name" value="Calcineurin-like_PHP_lpxH"/>
</dbReference>
<dbReference type="PANTHER" id="PTHR43165">
    <property type="entry name" value="METALLOPHOSPHOESTERASE"/>
    <property type="match status" value="1"/>
</dbReference>
<dbReference type="EC" id="3.1.4.-" evidence="2"/>
<dbReference type="InterPro" id="IPR000979">
    <property type="entry name" value="Phosphodiesterase_MJ0936/Vps29"/>
</dbReference>
<organism evidence="4 5">
    <name type="scientific">Candidatus Buchananbacteria bacterium CG10_big_fil_rev_8_21_14_0_10_33_19</name>
    <dbReference type="NCBI Taxonomy" id="1974525"/>
    <lineage>
        <taxon>Bacteria</taxon>
        <taxon>Candidatus Buchananiibacteriota</taxon>
    </lineage>
</organism>
<evidence type="ECO:0000256" key="2">
    <source>
        <dbReference type="RuleBase" id="RU362039"/>
    </source>
</evidence>
<dbReference type="PANTHER" id="PTHR43165:SF1">
    <property type="entry name" value="PHOSPHODIESTERASE MJ0936"/>
    <property type="match status" value="1"/>
</dbReference>
<protein>
    <recommendedName>
        <fullName evidence="2">Phosphoesterase</fullName>
        <ecNumber evidence="2">3.1.4.-</ecNumber>
    </recommendedName>
</protein>
<dbReference type="SUPFAM" id="SSF56300">
    <property type="entry name" value="Metallo-dependent phosphatases"/>
    <property type="match status" value="1"/>
</dbReference>
<dbReference type="Proteomes" id="UP000229056">
    <property type="component" value="Unassembled WGS sequence"/>
</dbReference>
<gene>
    <name evidence="4" type="ORF">COT80_02250</name>
</gene>
<evidence type="ECO:0000259" key="3">
    <source>
        <dbReference type="Pfam" id="PF12850"/>
    </source>
</evidence>
<name>A0A2H0W4T4_9BACT</name>
<dbReference type="Gene3D" id="3.60.21.10">
    <property type="match status" value="1"/>
</dbReference>
<evidence type="ECO:0000313" key="4">
    <source>
        <dbReference type="EMBL" id="PIS06365.1"/>
    </source>
</evidence>
<dbReference type="NCBIfam" id="TIGR00040">
    <property type="entry name" value="yfcE"/>
    <property type="match status" value="1"/>
</dbReference>
<comment type="similarity">
    <text evidence="1 2">Belongs to the metallophosphoesterase superfamily. YfcE family.</text>
</comment>
<dbReference type="GO" id="GO:0046872">
    <property type="term" value="F:metal ion binding"/>
    <property type="evidence" value="ECO:0007669"/>
    <property type="project" value="UniProtKB-KW"/>
</dbReference>
<evidence type="ECO:0000313" key="5">
    <source>
        <dbReference type="Proteomes" id="UP000229056"/>
    </source>
</evidence>
<sequence>MKIAIISDSHDNIPNLEKFLVWASNNNIETIIHCGDIATPDMVKKIIAPSFSGSVYLVHGNVSDRDLLESVCDGISNVTLYGDEGSLDIEGIKIAFCHFPEQARELAETQNYNLVFYGHTHKPWIEKIGKTTLSNPGTLGGIFSKATFSVFDTKTNNLELKILELI</sequence>